<sequence length="244" mass="25710">MQPPFPSPVPTWHNDTYGAISPQRAELSSARKTVIITGAGSGVGRETAMAFAAAGARRLVLIGRNDSTLAQTKESLKASNNSTTCLNFRADVADDKAMHEIAAEVGTWDVFILNAGHIPNPTSIASANLADYWESYETNVKSVVIAATAFLPTANKTHASLIGVAAGALNFPPASTLGLSAYMTSKIAMVKTLEFLAAENPGLFVASVHPGMIDTGVFRKSGAKPEMLPMDSGEFMYMASLKGM</sequence>
<dbReference type="InterPro" id="IPR002347">
    <property type="entry name" value="SDR_fam"/>
</dbReference>
<reference evidence="1" key="1">
    <citation type="submission" date="2021-03" db="EMBL/GenBank/DDBJ databases">
        <authorList>
            <person name="Tagirdzhanova G."/>
        </authorList>
    </citation>
    <scope>NUCLEOTIDE SEQUENCE</scope>
</reference>
<evidence type="ECO:0000313" key="2">
    <source>
        <dbReference type="Proteomes" id="UP000664203"/>
    </source>
</evidence>
<accession>A0A8H3J1W3</accession>
<comment type="caution">
    <text evidence="1">The sequence shown here is derived from an EMBL/GenBank/DDBJ whole genome shotgun (WGS) entry which is preliminary data.</text>
</comment>
<dbReference type="PRINTS" id="PR00081">
    <property type="entry name" value="GDHRDH"/>
</dbReference>
<dbReference type="InterPro" id="IPR036291">
    <property type="entry name" value="NAD(P)-bd_dom_sf"/>
</dbReference>
<dbReference type="PANTHER" id="PTHR43975">
    <property type="entry name" value="ZGC:101858"/>
    <property type="match status" value="1"/>
</dbReference>
<dbReference type="Gene3D" id="3.40.50.720">
    <property type="entry name" value="NAD(P)-binding Rossmann-like Domain"/>
    <property type="match status" value="1"/>
</dbReference>
<dbReference type="OrthoDB" id="1933717at2759"/>
<dbReference type="Pfam" id="PF00106">
    <property type="entry name" value="adh_short"/>
    <property type="match status" value="1"/>
</dbReference>
<keyword evidence="2" id="KW-1185">Reference proteome</keyword>
<protein>
    <recommendedName>
        <fullName evidence="3">NAD(P)-binding protein</fullName>
    </recommendedName>
</protein>
<evidence type="ECO:0008006" key="3">
    <source>
        <dbReference type="Google" id="ProtNLM"/>
    </source>
</evidence>
<dbReference type="SUPFAM" id="SSF51735">
    <property type="entry name" value="NAD(P)-binding Rossmann-fold domains"/>
    <property type="match status" value="1"/>
</dbReference>
<dbReference type="Proteomes" id="UP000664203">
    <property type="component" value="Unassembled WGS sequence"/>
</dbReference>
<organism evidence="1 2">
    <name type="scientific">Alectoria fallacina</name>
    <dbReference type="NCBI Taxonomy" id="1903189"/>
    <lineage>
        <taxon>Eukaryota</taxon>
        <taxon>Fungi</taxon>
        <taxon>Dikarya</taxon>
        <taxon>Ascomycota</taxon>
        <taxon>Pezizomycotina</taxon>
        <taxon>Lecanoromycetes</taxon>
        <taxon>OSLEUM clade</taxon>
        <taxon>Lecanoromycetidae</taxon>
        <taxon>Lecanorales</taxon>
        <taxon>Lecanorineae</taxon>
        <taxon>Parmeliaceae</taxon>
        <taxon>Alectoria</taxon>
    </lineage>
</organism>
<dbReference type="PANTHER" id="PTHR43975:SF2">
    <property type="entry name" value="EG:BACR7A4.14 PROTEIN-RELATED"/>
    <property type="match status" value="1"/>
</dbReference>
<evidence type="ECO:0000313" key="1">
    <source>
        <dbReference type="EMBL" id="CAF9939205.1"/>
    </source>
</evidence>
<dbReference type="EMBL" id="CAJPDR010000540">
    <property type="protein sequence ID" value="CAF9939205.1"/>
    <property type="molecule type" value="Genomic_DNA"/>
</dbReference>
<gene>
    <name evidence="1" type="ORF">ALECFALPRED_008038</name>
</gene>
<dbReference type="AlphaFoldDB" id="A0A8H3J1W3"/>
<name>A0A8H3J1W3_9LECA</name>
<proteinExistence type="predicted"/>